<dbReference type="Proteomes" id="UP000045706">
    <property type="component" value="Unassembled WGS sequence"/>
</dbReference>
<name>A0A0G4NCE7_VERLO</name>
<accession>A0A0G4NCE7</accession>
<evidence type="ECO:0000313" key="1">
    <source>
        <dbReference type="EMBL" id="CRK44261.1"/>
    </source>
</evidence>
<evidence type="ECO:0000313" key="2">
    <source>
        <dbReference type="Proteomes" id="UP000045706"/>
    </source>
</evidence>
<protein>
    <submittedName>
        <fullName evidence="1">Uncharacterized protein</fullName>
    </submittedName>
</protein>
<organism evidence="1 2">
    <name type="scientific">Verticillium longisporum</name>
    <name type="common">Verticillium dahliae var. longisporum</name>
    <dbReference type="NCBI Taxonomy" id="100787"/>
    <lineage>
        <taxon>Eukaryota</taxon>
        <taxon>Fungi</taxon>
        <taxon>Dikarya</taxon>
        <taxon>Ascomycota</taxon>
        <taxon>Pezizomycotina</taxon>
        <taxon>Sordariomycetes</taxon>
        <taxon>Hypocreomycetidae</taxon>
        <taxon>Glomerellales</taxon>
        <taxon>Plectosphaerellaceae</taxon>
        <taxon>Verticillium</taxon>
    </lineage>
</organism>
<dbReference type="AlphaFoldDB" id="A0A0G4NCE7"/>
<reference evidence="2" key="1">
    <citation type="submission" date="2015-05" db="EMBL/GenBank/DDBJ databases">
        <authorList>
            <person name="Fogelqvist Johan"/>
        </authorList>
    </citation>
    <scope>NUCLEOTIDE SEQUENCE [LARGE SCALE GENOMIC DNA]</scope>
</reference>
<dbReference type="EMBL" id="CVQI01033939">
    <property type="protein sequence ID" value="CRK44261.1"/>
    <property type="molecule type" value="Genomic_DNA"/>
</dbReference>
<sequence>MCKAHGQRALGALPSQRLKALGPLAREPTARAGEPYFRLAMAVMAQPAGGWIQGPARGPPSEDKHRTLQGLFGAKGLPRCRVTMGQAWRQGQDHQITLANLKSRPFTILIQSCKSYHKDKAGTRAPLHPRSLPLELNPSGATSAMMMSHLSPNLERPLYMYASDGAGDWDQSTMCIGRSLDSGQSLYRDAHTHKHTLASRAVRHQSTRSYLRDELPDVWHSSSLPRVPSGGFLVPINSSPSN</sequence>
<proteinExistence type="predicted"/>
<gene>
    <name evidence="1" type="ORF">BN1723_000947</name>
</gene>